<comment type="caution">
    <text evidence="2">The sequence shown here is derived from an EMBL/GenBank/DDBJ whole genome shotgun (WGS) entry which is preliminary data.</text>
</comment>
<reference evidence="2" key="2">
    <citation type="submission" date="2020-09" db="EMBL/GenBank/DDBJ databases">
        <authorList>
            <person name="Sun Q."/>
            <person name="Ohkuma M."/>
        </authorList>
    </citation>
    <scope>NUCLEOTIDE SEQUENCE</scope>
    <source>
        <strain evidence="2">JCM 4714</strain>
    </source>
</reference>
<reference evidence="2" key="1">
    <citation type="journal article" date="2014" name="Int. J. Syst. Evol. Microbiol.">
        <title>Complete genome sequence of Corynebacterium casei LMG S-19264T (=DSM 44701T), isolated from a smear-ripened cheese.</title>
        <authorList>
            <consortium name="US DOE Joint Genome Institute (JGI-PGF)"/>
            <person name="Walter F."/>
            <person name="Albersmeier A."/>
            <person name="Kalinowski J."/>
            <person name="Ruckert C."/>
        </authorList>
    </citation>
    <scope>NUCLEOTIDE SEQUENCE</scope>
    <source>
        <strain evidence="2">JCM 4714</strain>
    </source>
</reference>
<dbReference type="EMBL" id="BMVG01000007">
    <property type="protein sequence ID" value="GHE04423.1"/>
    <property type="molecule type" value="Genomic_DNA"/>
</dbReference>
<sequence>MCRTARDEGFSAAREGLGCTARDERFSVARDGLGCTARDKGSFAAWDGRFLAAWDDGGFSAAWDGEFSAAPDGAPTGVVSVGSSALWVMVSRLATGRGPGYPATVRSHPATRRVTPTG</sequence>
<proteinExistence type="predicted"/>
<accession>A0A918YHQ2</accession>
<keyword evidence="3" id="KW-1185">Reference proteome</keyword>
<dbReference type="Proteomes" id="UP000655443">
    <property type="component" value="Unassembled WGS sequence"/>
</dbReference>
<evidence type="ECO:0000313" key="3">
    <source>
        <dbReference type="Proteomes" id="UP000655443"/>
    </source>
</evidence>
<feature type="region of interest" description="Disordered" evidence="1">
    <location>
        <begin position="99"/>
        <end position="118"/>
    </location>
</feature>
<organism evidence="2 3">
    <name type="scientific">Streptomyces alanosinicus</name>
    <dbReference type="NCBI Taxonomy" id="68171"/>
    <lineage>
        <taxon>Bacteria</taxon>
        <taxon>Bacillati</taxon>
        <taxon>Actinomycetota</taxon>
        <taxon>Actinomycetes</taxon>
        <taxon>Kitasatosporales</taxon>
        <taxon>Streptomycetaceae</taxon>
        <taxon>Streptomyces</taxon>
    </lineage>
</organism>
<evidence type="ECO:0000256" key="1">
    <source>
        <dbReference type="SAM" id="MobiDB-lite"/>
    </source>
</evidence>
<protein>
    <submittedName>
        <fullName evidence="2">Uncharacterized protein</fullName>
    </submittedName>
</protein>
<dbReference type="AlphaFoldDB" id="A0A918YHQ2"/>
<name>A0A918YHQ2_9ACTN</name>
<evidence type="ECO:0000313" key="2">
    <source>
        <dbReference type="EMBL" id="GHE04423.1"/>
    </source>
</evidence>
<gene>
    <name evidence="2" type="ORF">GCM10010339_35870</name>
</gene>